<feature type="transmembrane region" description="Helical" evidence="1">
    <location>
        <begin position="150"/>
        <end position="174"/>
    </location>
</feature>
<proteinExistence type="predicted"/>
<keyword evidence="1" id="KW-1133">Transmembrane helix</keyword>
<evidence type="ECO:0000256" key="1">
    <source>
        <dbReference type="SAM" id="Phobius"/>
    </source>
</evidence>
<organism evidence="2 3">
    <name type="scientific">Flavobacterium cheongpyeongense</name>
    <dbReference type="NCBI Taxonomy" id="2212651"/>
    <lineage>
        <taxon>Bacteria</taxon>
        <taxon>Pseudomonadati</taxon>
        <taxon>Bacteroidota</taxon>
        <taxon>Flavobacteriia</taxon>
        <taxon>Flavobacteriales</taxon>
        <taxon>Flavobacteriaceae</taxon>
        <taxon>Flavobacterium</taxon>
    </lineage>
</organism>
<dbReference type="OrthoDB" id="332044at2"/>
<keyword evidence="1" id="KW-0472">Membrane</keyword>
<dbReference type="Proteomes" id="UP000247903">
    <property type="component" value="Unassembled WGS sequence"/>
</dbReference>
<protein>
    <submittedName>
        <fullName evidence="2">Uncharacterized protein</fullName>
    </submittedName>
</protein>
<keyword evidence="3" id="KW-1185">Reference proteome</keyword>
<feature type="transmembrane region" description="Helical" evidence="1">
    <location>
        <begin position="69"/>
        <end position="86"/>
    </location>
</feature>
<evidence type="ECO:0000313" key="3">
    <source>
        <dbReference type="Proteomes" id="UP000247903"/>
    </source>
</evidence>
<gene>
    <name evidence="2" type="ORF">DMB65_03250</name>
</gene>
<dbReference type="RefSeq" id="WP_110305232.1">
    <property type="nucleotide sequence ID" value="NZ_QJHK01000002.1"/>
</dbReference>
<feature type="transmembrane region" description="Helical" evidence="1">
    <location>
        <begin position="106"/>
        <end position="130"/>
    </location>
</feature>
<sequence>METAFVICTILLLLYSALALFDGVYLHLYKYRLHENKESKFEHLIHTIRAFLFSGILYTLFISIENNKLFFIGVLFIFLDIFIMTIDAYVEKDSRKFMGGLPRWEYIIHLLVNGFHFAGLAVFLVLKINLTKEGMMSLQNNFQEFESYSLFKIIALNILPGSILIGLLHVLVYIPGFNFYFRKIQLKCC</sequence>
<name>A0A2V4BX13_9FLAO</name>
<accession>A0A2V4BX13</accession>
<comment type="caution">
    <text evidence="2">The sequence shown here is derived from an EMBL/GenBank/DDBJ whole genome shotgun (WGS) entry which is preliminary data.</text>
</comment>
<keyword evidence="1" id="KW-0812">Transmembrane</keyword>
<dbReference type="AlphaFoldDB" id="A0A2V4BX13"/>
<evidence type="ECO:0000313" key="2">
    <source>
        <dbReference type="EMBL" id="PXY42260.1"/>
    </source>
</evidence>
<reference evidence="2 3" key="1">
    <citation type="submission" date="2018-05" db="EMBL/GenBank/DDBJ databases">
        <title>Flavobacterium sp. strain IMCC34759, incomplete genome.</title>
        <authorList>
            <person name="Joung Y."/>
            <person name="Cho J."/>
        </authorList>
    </citation>
    <scope>NUCLEOTIDE SEQUENCE [LARGE SCALE GENOMIC DNA]</scope>
    <source>
        <strain evidence="2 3">IMCC34759</strain>
    </source>
</reference>
<dbReference type="EMBL" id="QJHK01000002">
    <property type="protein sequence ID" value="PXY42260.1"/>
    <property type="molecule type" value="Genomic_DNA"/>
</dbReference>
<feature type="transmembrane region" description="Helical" evidence="1">
    <location>
        <begin position="43"/>
        <end position="62"/>
    </location>
</feature>